<dbReference type="Pfam" id="PF00076">
    <property type="entry name" value="RRM_1"/>
    <property type="match status" value="1"/>
</dbReference>
<evidence type="ECO:0000256" key="5">
    <source>
        <dbReference type="ARBA" id="ARBA00022454"/>
    </source>
</evidence>
<comment type="subcellular location">
    <subcellularLocation>
        <location evidence="2">Chromosome</location>
    </subcellularLocation>
    <subcellularLocation>
        <location evidence="1">Nucleus</location>
    </subcellularLocation>
</comment>
<protein>
    <recommendedName>
        <fullName evidence="4">Negative elongation factor E</fullName>
    </recommendedName>
</protein>
<comment type="subunit">
    <text evidence="12">Component of the NELF complex, which is at least composed of TH1/NELF-D and NELF-E.</text>
</comment>
<evidence type="ECO:0000256" key="6">
    <source>
        <dbReference type="ARBA" id="ARBA00022491"/>
    </source>
</evidence>
<feature type="compositionally biased region" description="Basic and acidic residues" evidence="14">
    <location>
        <begin position="183"/>
        <end position="202"/>
    </location>
</feature>
<evidence type="ECO:0000256" key="8">
    <source>
        <dbReference type="ARBA" id="ARBA00023015"/>
    </source>
</evidence>
<evidence type="ECO:0000256" key="7">
    <source>
        <dbReference type="ARBA" id="ARBA00022884"/>
    </source>
</evidence>
<dbReference type="SMART" id="SM00360">
    <property type="entry name" value="RRM"/>
    <property type="match status" value="1"/>
</dbReference>
<feature type="region of interest" description="Disordered" evidence="14">
    <location>
        <begin position="183"/>
        <end position="203"/>
    </location>
</feature>
<comment type="caution">
    <text evidence="16">The sequence shown here is derived from an EMBL/GenBank/DDBJ whole genome shotgun (WGS) entry which is preliminary data.</text>
</comment>
<gene>
    <name evidence="16" type="ORF">MNOR_LOCUS37699</name>
</gene>
<feature type="domain" description="RRM" evidence="15">
    <location>
        <begin position="206"/>
        <end position="276"/>
    </location>
</feature>
<dbReference type="SUPFAM" id="SSF54928">
    <property type="entry name" value="RNA-binding domain, RBD"/>
    <property type="match status" value="1"/>
</dbReference>
<dbReference type="InterPro" id="IPR012677">
    <property type="entry name" value="Nucleotide-bd_a/b_plait_sf"/>
</dbReference>
<evidence type="ECO:0000256" key="14">
    <source>
        <dbReference type="SAM" id="MobiDB-lite"/>
    </source>
</evidence>
<evidence type="ECO:0000313" key="17">
    <source>
        <dbReference type="Proteomes" id="UP001497623"/>
    </source>
</evidence>
<keyword evidence="17" id="KW-1185">Reference proteome</keyword>
<dbReference type="Gene3D" id="3.30.70.330">
    <property type="match status" value="1"/>
</dbReference>
<dbReference type="CDD" id="cd12305">
    <property type="entry name" value="RRM_NELFE"/>
    <property type="match status" value="1"/>
</dbReference>
<keyword evidence="8" id="KW-0805">Transcription regulation</keyword>
<dbReference type="Proteomes" id="UP001497623">
    <property type="component" value="Unassembled WGS sequence"/>
</dbReference>
<name>A0AAV2SMM3_MEGNR</name>
<proteinExistence type="inferred from homology"/>
<dbReference type="PANTHER" id="PTHR17250:SF0">
    <property type="entry name" value="NEGATIVE ELONGATION FACTOR E"/>
    <property type="match status" value="1"/>
</dbReference>
<organism evidence="16 17">
    <name type="scientific">Meganyctiphanes norvegica</name>
    <name type="common">Northern krill</name>
    <name type="synonym">Thysanopoda norvegica</name>
    <dbReference type="NCBI Taxonomy" id="48144"/>
    <lineage>
        <taxon>Eukaryota</taxon>
        <taxon>Metazoa</taxon>
        <taxon>Ecdysozoa</taxon>
        <taxon>Arthropoda</taxon>
        <taxon>Crustacea</taxon>
        <taxon>Multicrustacea</taxon>
        <taxon>Malacostraca</taxon>
        <taxon>Eumalacostraca</taxon>
        <taxon>Eucarida</taxon>
        <taxon>Euphausiacea</taxon>
        <taxon>Euphausiidae</taxon>
        <taxon>Meganyctiphanes</taxon>
    </lineage>
</organism>
<dbReference type="GO" id="GO:0032021">
    <property type="term" value="C:NELF complex"/>
    <property type="evidence" value="ECO:0007669"/>
    <property type="project" value="InterPro"/>
</dbReference>
<evidence type="ECO:0000313" key="16">
    <source>
        <dbReference type="EMBL" id="CAL4202646.1"/>
    </source>
</evidence>
<keyword evidence="9" id="KW-0804">Transcription</keyword>
<dbReference type="InterPro" id="IPR033102">
    <property type="entry name" value="NELFE"/>
</dbReference>
<accession>A0AAV2SMM3</accession>
<evidence type="ECO:0000256" key="9">
    <source>
        <dbReference type="ARBA" id="ARBA00023163"/>
    </source>
</evidence>
<dbReference type="GO" id="GO:0034244">
    <property type="term" value="P:negative regulation of transcription elongation by RNA polymerase II"/>
    <property type="evidence" value="ECO:0007669"/>
    <property type="project" value="TreeGrafter"/>
</dbReference>
<evidence type="ECO:0000256" key="10">
    <source>
        <dbReference type="ARBA" id="ARBA00023242"/>
    </source>
</evidence>
<dbReference type="InterPro" id="IPR034637">
    <property type="entry name" value="NELFE_RRM"/>
</dbReference>
<dbReference type="PROSITE" id="PS50102">
    <property type="entry name" value="RRM"/>
    <property type="match status" value="1"/>
</dbReference>
<evidence type="ECO:0000256" key="12">
    <source>
        <dbReference type="ARBA" id="ARBA00065269"/>
    </source>
</evidence>
<keyword evidence="7 13" id="KW-0694">RNA-binding</keyword>
<dbReference type="GO" id="GO:0003723">
    <property type="term" value="F:RNA binding"/>
    <property type="evidence" value="ECO:0007669"/>
    <property type="project" value="UniProtKB-UniRule"/>
</dbReference>
<feature type="non-terminal residue" evidence="16">
    <location>
        <position position="301"/>
    </location>
</feature>
<evidence type="ECO:0000259" key="15">
    <source>
        <dbReference type="PROSITE" id="PS50102"/>
    </source>
</evidence>
<evidence type="ECO:0000256" key="1">
    <source>
        <dbReference type="ARBA" id="ARBA00004123"/>
    </source>
</evidence>
<keyword evidence="10" id="KW-0539">Nucleus</keyword>
<evidence type="ECO:0000256" key="2">
    <source>
        <dbReference type="ARBA" id="ARBA00004286"/>
    </source>
</evidence>
<dbReference type="PANTHER" id="PTHR17250">
    <property type="entry name" value="NEGATIVE ELONGATION FACTOR E"/>
    <property type="match status" value="1"/>
</dbReference>
<dbReference type="InterPro" id="IPR035979">
    <property type="entry name" value="RBD_domain_sf"/>
</dbReference>
<evidence type="ECO:0000256" key="13">
    <source>
        <dbReference type="PROSITE-ProRule" id="PRU00176"/>
    </source>
</evidence>
<evidence type="ECO:0000256" key="4">
    <source>
        <dbReference type="ARBA" id="ARBA00014464"/>
    </source>
</evidence>
<dbReference type="GO" id="GO:0005694">
    <property type="term" value="C:chromosome"/>
    <property type="evidence" value="ECO:0007669"/>
    <property type="project" value="UniProtKB-SubCell"/>
</dbReference>
<evidence type="ECO:0000256" key="3">
    <source>
        <dbReference type="ARBA" id="ARBA00006120"/>
    </source>
</evidence>
<dbReference type="FunFam" id="3.30.70.330:FF:000448">
    <property type="entry name" value="Negative elongation factor E"/>
    <property type="match status" value="1"/>
</dbReference>
<dbReference type="AlphaFoldDB" id="A0AAV2SMM3"/>
<sequence length="301" mass="33904">MSGDELEFPKNKMKKSFTAILILCTLHTRNIPETLCLDFSQLLNHRDSLSYFRPLANLSREKRLFSSLRRKVYRKKKALQSLKAPQKEPEPLIPLKRHMEAKDAKEMAKKLIKSGAIRVPGRSVASGDKTTFKRSMGLERKLSAADKAPSGYQPFSTTHPEEEIHESRVKVKENLYESFVSARDREERGDLNREGKTSDGKPRQGHTIYVFGYNISEEILKKAFSTFGNIVNVNMEIEKNCGFVTFDKVDSAEKAIAEMHGSMVSGIQLKVSLARRQPVIDPINDASSSATWSTIAASNPK</sequence>
<keyword evidence="6" id="KW-0678">Repressor</keyword>
<dbReference type="InterPro" id="IPR000504">
    <property type="entry name" value="RRM_dom"/>
</dbReference>
<keyword evidence="5" id="KW-0158">Chromosome</keyword>
<comment type="similarity">
    <text evidence="3">Belongs to the RRM NELF-E family.</text>
</comment>
<evidence type="ECO:0000256" key="11">
    <source>
        <dbReference type="ARBA" id="ARBA00054796"/>
    </source>
</evidence>
<dbReference type="EMBL" id="CAXKWB010078446">
    <property type="protein sequence ID" value="CAL4202646.1"/>
    <property type="molecule type" value="Genomic_DNA"/>
</dbReference>
<reference evidence="16 17" key="1">
    <citation type="submission" date="2024-05" db="EMBL/GenBank/DDBJ databases">
        <authorList>
            <person name="Wallberg A."/>
        </authorList>
    </citation>
    <scope>NUCLEOTIDE SEQUENCE [LARGE SCALE GENOMIC DNA]</scope>
</reference>
<comment type="function">
    <text evidence="11">Essential component of the NELF complex, a complex that negatively regulates the elongation of transcription by RNA polymerase II by RNA polymerase II. The NELF complex, which acts via an association with the DSIF complex, causes transcriptional pausing.</text>
</comment>